<dbReference type="STRING" id="1802624.A2982_02165"/>
<dbReference type="PANTHER" id="PTHR43273:SF3">
    <property type="entry name" value="ANAEROBIC SULFATASE-MATURATING ENZYME HOMOLOG ASLB-RELATED"/>
    <property type="match status" value="1"/>
</dbReference>
<gene>
    <name evidence="3" type="ORF">A2982_02165</name>
</gene>
<comment type="caution">
    <text evidence="3">The sequence shown here is derived from an EMBL/GenBank/DDBJ whole genome shotgun (WGS) entry which is preliminary data.</text>
</comment>
<protein>
    <recommendedName>
        <fullName evidence="2">4Fe4S-binding SPASM domain-containing protein</fullName>
    </recommendedName>
</protein>
<dbReference type="Pfam" id="PF13186">
    <property type="entry name" value="SPASM"/>
    <property type="match status" value="1"/>
</dbReference>
<name>A0A1F4V3U5_UNCKA</name>
<dbReference type="Gene3D" id="3.20.20.70">
    <property type="entry name" value="Aldolase class I"/>
    <property type="match status" value="1"/>
</dbReference>
<comment type="cofactor">
    <cofactor evidence="1">
        <name>[4Fe-4S] cluster</name>
        <dbReference type="ChEBI" id="CHEBI:49883"/>
    </cofactor>
</comment>
<feature type="domain" description="4Fe4S-binding SPASM" evidence="2">
    <location>
        <begin position="53"/>
        <end position="111"/>
    </location>
</feature>
<dbReference type="InterPro" id="IPR023885">
    <property type="entry name" value="4Fe4S-binding_SPASM_dom"/>
</dbReference>
<dbReference type="Proteomes" id="UP000178771">
    <property type="component" value="Unassembled WGS sequence"/>
</dbReference>
<dbReference type="InterPro" id="IPR023867">
    <property type="entry name" value="Sulphatase_maturase_rSAM"/>
</dbReference>
<proteinExistence type="predicted"/>
<dbReference type="InterPro" id="IPR013785">
    <property type="entry name" value="Aldolase_TIM"/>
</dbReference>
<sequence>MLDAGSWFEFLKDLFYAWCEYNDPKIRIREINEIIAWRLNKPLNLCSSGKACTHWFSVSPFGDVSACEYYNYSKNFGNIMKNSFSDIFQGKVYKDFEADQLFINPKCKNCKFFALCGNGCSRLRRIGNSFNSRGVYIYCEQRKKLYNEVNDTFNSILSKRRG</sequence>
<evidence type="ECO:0000256" key="1">
    <source>
        <dbReference type="ARBA" id="ARBA00001966"/>
    </source>
</evidence>
<reference evidence="3 4" key="1">
    <citation type="journal article" date="2016" name="Nat. Commun.">
        <title>Thousands of microbial genomes shed light on interconnected biogeochemical processes in an aquifer system.</title>
        <authorList>
            <person name="Anantharaman K."/>
            <person name="Brown C.T."/>
            <person name="Hug L.A."/>
            <person name="Sharon I."/>
            <person name="Castelle C.J."/>
            <person name="Probst A.J."/>
            <person name="Thomas B.C."/>
            <person name="Singh A."/>
            <person name="Wilkins M.J."/>
            <person name="Karaoz U."/>
            <person name="Brodie E.L."/>
            <person name="Williams K.H."/>
            <person name="Hubbard S.S."/>
            <person name="Banfield J.F."/>
        </authorList>
    </citation>
    <scope>NUCLEOTIDE SEQUENCE [LARGE SCALE GENOMIC DNA]</scope>
</reference>
<evidence type="ECO:0000259" key="2">
    <source>
        <dbReference type="Pfam" id="PF13186"/>
    </source>
</evidence>
<dbReference type="AlphaFoldDB" id="A0A1F4V3U5"/>
<dbReference type="NCBIfam" id="TIGR04085">
    <property type="entry name" value="rSAM_more_4Fe4S"/>
    <property type="match status" value="1"/>
</dbReference>
<dbReference type="SUPFAM" id="SSF102114">
    <property type="entry name" value="Radical SAM enzymes"/>
    <property type="match status" value="1"/>
</dbReference>
<dbReference type="PANTHER" id="PTHR43273">
    <property type="entry name" value="ANAEROBIC SULFATASE-MATURATING ENZYME HOMOLOG ASLB-RELATED"/>
    <property type="match status" value="1"/>
</dbReference>
<dbReference type="EMBL" id="MEVH01000010">
    <property type="protein sequence ID" value="OGC51894.1"/>
    <property type="molecule type" value="Genomic_DNA"/>
</dbReference>
<dbReference type="InterPro" id="IPR058240">
    <property type="entry name" value="rSAM_sf"/>
</dbReference>
<evidence type="ECO:0000313" key="4">
    <source>
        <dbReference type="Proteomes" id="UP000178771"/>
    </source>
</evidence>
<accession>A0A1F4V3U5</accession>
<organism evidence="3 4">
    <name type="scientific">candidate division WWE3 bacterium RIFCSPLOWO2_01_FULL_39_13</name>
    <dbReference type="NCBI Taxonomy" id="1802624"/>
    <lineage>
        <taxon>Bacteria</taxon>
        <taxon>Katanobacteria</taxon>
    </lineage>
</organism>
<dbReference type="GO" id="GO:0016491">
    <property type="term" value="F:oxidoreductase activity"/>
    <property type="evidence" value="ECO:0007669"/>
    <property type="project" value="InterPro"/>
</dbReference>
<evidence type="ECO:0000313" key="3">
    <source>
        <dbReference type="EMBL" id="OGC51894.1"/>
    </source>
</evidence>